<dbReference type="InterPro" id="IPR018062">
    <property type="entry name" value="HTH_AraC-typ_CS"/>
</dbReference>
<dbReference type="GO" id="GO:0043565">
    <property type="term" value="F:sequence-specific DNA binding"/>
    <property type="evidence" value="ECO:0007669"/>
    <property type="project" value="InterPro"/>
</dbReference>
<comment type="caution">
    <text evidence="5">The sequence shown here is derived from an EMBL/GenBank/DDBJ whole genome shotgun (WGS) entry which is preliminary data.</text>
</comment>
<evidence type="ECO:0000259" key="4">
    <source>
        <dbReference type="PROSITE" id="PS01124"/>
    </source>
</evidence>
<dbReference type="GO" id="GO:0003700">
    <property type="term" value="F:DNA-binding transcription factor activity"/>
    <property type="evidence" value="ECO:0007669"/>
    <property type="project" value="InterPro"/>
</dbReference>
<keyword evidence="6" id="KW-1185">Reference proteome</keyword>
<dbReference type="PANTHER" id="PTHR43280">
    <property type="entry name" value="ARAC-FAMILY TRANSCRIPTIONAL REGULATOR"/>
    <property type="match status" value="1"/>
</dbReference>
<dbReference type="PROSITE" id="PS01124">
    <property type="entry name" value="HTH_ARAC_FAMILY_2"/>
    <property type="match status" value="1"/>
</dbReference>
<dbReference type="SMART" id="SM00342">
    <property type="entry name" value="HTH_ARAC"/>
    <property type="match status" value="1"/>
</dbReference>
<dbReference type="Pfam" id="PF02311">
    <property type="entry name" value="AraC_binding"/>
    <property type="match status" value="1"/>
</dbReference>
<dbReference type="InterPro" id="IPR003313">
    <property type="entry name" value="AraC-bd"/>
</dbReference>
<dbReference type="PANTHER" id="PTHR43280:SF28">
    <property type="entry name" value="HTH-TYPE TRANSCRIPTIONAL ACTIVATOR RHAS"/>
    <property type="match status" value="1"/>
</dbReference>
<dbReference type="PROSITE" id="PS00041">
    <property type="entry name" value="HTH_ARAC_FAMILY_1"/>
    <property type="match status" value="1"/>
</dbReference>
<gene>
    <name evidence="5" type="ORF">GNP93_09605</name>
</gene>
<sequence length="289" mass="33610">MSLIIHTPTNLALRRNGIYVRADQSEWQYNWPVHTHEGFEIYYFIRGSANYIIGEDIYDLSPGDMLLFRGSTIHRVNPAKDVPYVRSYVNFTELFLKEQLPPEMYQKLLSLFDAPGGLLIRWALDEQGEIESGFRLLQQEIEREAFGYEVILKTYLAQLLIKIYRKSKHLVEFSPTEQPSHSQANVRRILQYINQHFTENITLADLSKALHLNKYYICHSFKEVTGYTVNNYLMSKRIEEAKKLLLTTNEPVSAIAEKIGFNTSVHFSRSFKQYAGVSPQIFRKVSVSK</sequence>
<dbReference type="SUPFAM" id="SSF51215">
    <property type="entry name" value="Regulatory protein AraC"/>
    <property type="match status" value="1"/>
</dbReference>
<evidence type="ECO:0000256" key="3">
    <source>
        <dbReference type="ARBA" id="ARBA00023163"/>
    </source>
</evidence>
<keyword evidence="2" id="KW-0238">DNA-binding</keyword>
<proteinExistence type="predicted"/>
<organism evidence="5 6">
    <name type="scientific">Paenibacillus validus</name>
    <dbReference type="NCBI Taxonomy" id="44253"/>
    <lineage>
        <taxon>Bacteria</taxon>
        <taxon>Bacillati</taxon>
        <taxon>Bacillota</taxon>
        <taxon>Bacilli</taxon>
        <taxon>Bacillales</taxon>
        <taxon>Paenibacillaceae</taxon>
        <taxon>Paenibacillus</taxon>
    </lineage>
</organism>
<dbReference type="PRINTS" id="PR00032">
    <property type="entry name" value="HTHARAC"/>
</dbReference>
<dbReference type="SUPFAM" id="SSF46689">
    <property type="entry name" value="Homeodomain-like"/>
    <property type="match status" value="2"/>
</dbReference>
<evidence type="ECO:0000313" key="5">
    <source>
        <dbReference type="EMBL" id="MUG70935.1"/>
    </source>
</evidence>
<dbReference type="Proteomes" id="UP000450917">
    <property type="component" value="Unassembled WGS sequence"/>
</dbReference>
<dbReference type="Gene3D" id="1.10.10.60">
    <property type="entry name" value="Homeodomain-like"/>
    <property type="match status" value="2"/>
</dbReference>
<evidence type="ECO:0000313" key="6">
    <source>
        <dbReference type="Proteomes" id="UP000450917"/>
    </source>
</evidence>
<keyword evidence="3" id="KW-0804">Transcription</keyword>
<dbReference type="InterPro" id="IPR009057">
    <property type="entry name" value="Homeodomain-like_sf"/>
</dbReference>
<name>A0A7X2Z9P7_9BACL</name>
<feature type="domain" description="HTH araC/xylS-type" evidence="4">
    <location>
        <begin position="187"/>
        <end position="285"/>
    </location>
</feature>
<dbReference type="Gene3D" id="2.60.120.10">
    <property type="entry name" value="Jelly Rolls"/>
    <property type="match status" value="1"/>
</dbReference>
<reference evidence="5 6" key="1">
    <citation type="submission" date="2019-11" db="EMBL/GenBank/DDBJ databases">
        <title>Draft genome sequences of five Paenibacillus species of dairy origin.</title>
        <authorList>
            <person name="Olajide A.M."/>
            <person name="Chen S."/>
            <person name="Lapointe G."/>
        </authorList>
    </citation>
    <scope>NUCLEOTIDE SEQUENCE [LARGE SCALE GENOMIC DNA]</scope>
    <source>
        <strain evidence="5 6">2CS3</strain>
    </source>
</reference>
<dbReference type="Pfam" id="PF12833">
    <property type="entry name" value="HTH_18"/>
    <property type="match status" value="1"/>
</dbReference>
<evidence type="ECO:0000256" key="1">
    <source>
        <dbReference type="ARBA" id="ARBA00023015"/>
    </source>
</evidence>
<dbReference type="InterPro" id="IPR037923">
    <property type="entry name" value="HTH-like"/>
</dbReference>
<dbReference type="InterPro" id="IPR020449">
    <property type="entry name" value="Tscrpt_reg_AraC-type_HTH"/>
</dbReference>
<dbReference type="EMBL" id="WNZX01000006">
    <property type="protein sequence ID" value="MUG70935.1"/>
    <property type="molecule type" value="Genomic_DNA"/>
</dbReference>
<protein>
    <submittedName>
        <fullName evidence="5">Helix-turn-helix domain-containing protein</fullName>
    </submittedName>
</protein>
<evidence type="ECO:0000256" key="2">
    <source>
        <dbReference type="ARBA" id="ARBA00023125"/>
    </source>
</evidence>
<dbReference type="InterPro" id="IPR014710">
    <property type="entry name" value="RmlC-like_jellyroll"/>
</dbReference>
<dbReference type="InterPro" id="IPR018060">
    <property type="entry name" value="HTH_AraC"/>
</dbReference>
<accession>A0A7X2Z9P7</accession>
<keyword evidence="1" id="KW-0805">Transcription regulation</keyword>
<dbReference type="AlphaFoldDB" id="A0A7X2Z9P7"/>